<comment type="caution">
    <text evidence="2">The sequence shown here is derived from an EMBL/GenBank/DDBJ whole genome shotgun (WGS) entry which is preliminary data.</text>
</comment>
<evidence type="ECO:0008006" key="4">
    <source>
        <dbReference type="Google" id="ProtNLM"/>
    </source>
</evidence>
<gene>
    <name evidence="2" type="ORF">BaRGS_00007496</name>
</gene>
<proteinExistence type="predicted"/>
<accession>A0ABD0LPG8</accession>
<dbReference type="AlphaFoldDB" id="A0ABD0LPG8"/>
<name>A0ABD0LPG8_9CAEN</name>
<evidence type="ECO:0000313" key="3">
    <source>
        <dbReference type="Proteomes" id="UP001519460"/>
    </source>
</evidence>
<dbReference type="Proteomes" id="UP001519460">
    <property type="component" value="Unassembled WGS sequence"/>
</dbReference>
<sequence length="76" mass="8545">MHSARGLRVLFLLVVRNHWCQNVKAEGLKASPLQQMNDRLMASSAVVYQRACAALVIELQAEPFATLLYPWFGLCV</sequence>
<keyword evidence="1" id="KW-0732">Signal</keyword>
<evidence type="ECO:0000256" key="1">
    <source>
        <dbReference type="SAM" id="SignalP"/>
    </source>
</evidence>
<feature type="signal peptide" evidence="1">
    <location>
        <begin position="1"/>
        <end position="25"/>
    </location>
</feature>
<protein>
    <recommendedName>
        <fullName evidence="4">Secreted protein</fullName>
    </recommendedName>
</protein>
<evidence type="ECO:0000313" key="2">
    <source>
        <dbReference type="EMBL" id="KAK7501371.1"/>
    </source>
</evidence>
<feature type="chain" id="PRO_5044804430" description="Secreted protein" evidence="1">
    <location>
        <begin position="26"/>
        <end position="76"/>
    </location>
</feature>
<organism evidence="2 3">
    <name type="scientific">Batillaria attramentaria</name>
    <dbReference type="NCBI Taxonomy" id="370345"/>
    <lineage>
        <taxon>Eukaryota</taxon>
        <taxon>Metazoa</taxon>
        <taxon>Spiralia</taxon>
        <taxon>Lophotrochozoa</taxon>
        <taxon>Mollusca</taxon>
        <taxon>Gastropoda</taxon>
        <taxon>Caenogastropoda</taxon>
        <taxon>Sorbeoconcha</taxon>
        <taxon>Cerithioidea</taxon>
        <taxon>Batillariidae</taxon>
        <taxon>Batillaria</taxon>
    </lineage>
</organism>
<dbReference type="EMBL" id="JACVVK020000032">
    <property type="protein sequence ID" value="KAK7501371.1"/>
    <property type="molecule type" value="Genomic_DNA"/>
</dbReference>
<reference evidence="2 3" key="1">
    <citation type="journal article" date="2023" name="Sci. Data">
        <title>Genome assembly of the Korean intertidal mud-creeper Batillaria attramentaria.</title>
        <authorList>
            <person name="Patra A.K."/>
            <person name="Ho P.T."/>
            <person name="Jun S."/>
            <person name="Lee S.J."/>
            <person name="Kim Y."/>
            <person name="Won Y.J."/>
        </authorList>
    </citation>
    <scope>NUCLEOTIDE SEQUENCE [LARGE SCALE GENOMIC DNA]</scope>
    <source>
        <strain evidence="2">Wonlab-2016</strain>
    </source>
</reference>
<keyword evidence="3" id="KW-1185">Reference proteome</keyword>